<protein>
    <recommendedName>
        <fullName evidence="13">Ionotropic glutamate receptor L-glutamate and glycine-binding domain-containing protein</fullName>
    </recommendedName>
</protein>
<evidence type="ECO:0000313" key="14">
    <source>
        <dbReference type="EMBL" id="CAH1989641.1"/>
    </source>
</evidence>
<dbReference type="Pfam" id="PF10613">
    <property type="entry name" value="Lig_chan-Glu_bd"/>
    <property type="match status" value="1"/>
</dbReference>
<keyword evidence="2" id="KW-0813">Transport</keyword>
<dbReference type="GO" id="GO:0015276">
    <property type="term" value="F:ligand-gated monoatomic ion channel activity"/>
    <property type="evidence" value="ECO:0007669"/>
    <property type="project" value="InterPro"/>
</dbReference>
<comment type="caution">
    <text evidence="14">The sequence shown here is derived from an EMBL/GenBank/DDBJ whole genome shotgun (WGS) entry which is preliminary data.</text>
</comment>
<evidence type="ECO:0000256" key="2">
    <source>
        <dbReference type="ARBA" id="ARBA00022448"/>
    </source>
</evidence>
<keyword evidence="3" id="KW-1003">Cell membrane</keyword>
<keyword evidence="5 12" id="KW-1133">Transmembrane helix</keyword>
<keyword evidence="9" id="KW-0325">Glycoprotein</keyword>
<evidence type="ECO:0000256" key="8">
    <source>
        <dbReference type="ARBA" id="ARBA00023170"/>
    </source>
</evidence>
<feature type="non-terminal residue" evidence="14">
    <location>
        <position position="147"/>
    </location>
</feature>
<evidence type="ECO:0000256" key="9">
    <source>
        <dbReference type="ARBA" id="ARBA00023180"/>
    </source>
</evidence>
<dbReference type="InterPro" id="IPR019594">
    <property type="entry name" value="Glu/Gly-bd"/>
</dbReference>
<evidence type="ECO:0000256" key="6">
    <source>
        <dbReference type="ARBA" id="ARBA00023065"/>
    </source>
</evidence>
<dbReference type="Proteomes" id="UP001152888">
    <property type="component" value="Unassembled WGS sequence"/>
</dbReference>
<dbReference type="PANTHER" id="PTHR42643:SF33">
    <property type="entry name" value="GLUTAMATE RECEPTOR 2-LIKE PROTEIN"/>
    <property type="match status" value="1"/>
</dbReference>
<gene>
    <name evidence="14" type="ORF">ACAOBT_LOCUS19151</name>
</gene>
<evidence type="ECO:0000256" key="7">
    <source>
        <dbReference type="ARBA" id="ARBA00023136"/>
    </source>
</evidence>
<keyword evidence="10" id="KW-1071">Ligand-gated ion channel</keyword>
<feature type="transmembrane region" description="Helical" evidence="12">
    <location>
        <begin position="107"/>
        <end position="129"/>
    </location>
</feature>
<evidence type="ECO:0000259" key="13">
    <source>
        <dbReference type="Pfam" id="PF10613"/>
    </source>
</evidence>
<evidence type="ECO:0000256" key="4">
    <source>
        <dbReference type="ARBA" id="ARBA00022692"/>
    </source>
</evidence>
<dbReference type="Gene3D" id="3.40.190.10">
    <property type="entry name" value="Periplasmic binding protein-like II"/>
    <property type="match status" value="1"/>
</dbReference>
<keyword evidence="6" id="KW-0406">Ion transport</keyword>
<evidence type="ECO:0000256" key="12">
    <source>
        <dbReference type="SAM" id="Phobius"/>
    </source>
</evidence>
<accession>A0A9P0L739</accession>
<reference evidence="14" key="1">
    <citation type="submission" date="2022-03" db="EMBL/GenBank/DDBJ databases">
        <authorList>
            <person name="Sayadi A."/>
        </authorList>
    </citation>
    <scope>NUCLEOTIDE SEQUENCE</scope>
</reference>
<name>A0A9P0L739_ACAOB</name>
<dbReference type="InterPro" id="IPR052192">
    <property type="entry name" value="Insect_Ionotropic_Sensory_Rcpt"/>
</dbReference>
<organism evidence="14 15">
    <name type="scientific">Acanthoscelides obtectus</name>
    <name type="common">Bean weevil</name>
    <name type="synonym">Bruchus obtectus</name>
    <dbReference type="NCBI Taxonomy" id="200917"/>
    <lineage>
        <taxon>Eukaryota</taxon>
        <taxon>Metazoa</taxon>
        <taxon>Ecdysozoa</taxon>
        <taxon>Arthropoda</taxon>
        <taxon>Hexapoda</taxon>
        <taxon>Insecta</taxon>
        <taxon>Pterygota</taxon>
        <taxon>Neoptera</taxon>
        <taxon>Endopterygota</taxon>
        <taxon>Coleoptera</taxon>
        <taxon>Polyphaga</taxon>
        <taxon>Cucujiformia</taxon>
        <taxon>Chrysomeloidea</taxon>
        <taxon>Chrysomelidae</taxon>
        <taxon>Bruchinae</taxon>
        <taxon>Bruchini</taxon>
        <taxon>Acanthoscelides</taxon>
    </lineage>
</organism>
<dbReference type="PANTHER" id="PTHR42643">
    <property type="entry name" value="IONOTROPIC RECEPTOR 20A-RELATED"/>
    <property type="match status" value="1"/>
</dbReference>
<sequence length="147" mass="17011">DKHIDSIAKVNYVIVEHLKDIVNATLRYSVQPTWGYFNEVTFDWSGMIGELVRNEADIGGTPLFFTIDRVDIIDYIAMTTPTRSKFVFREPKLSYVTNVFTLPFDTNVWICTICMVIITSIALIVIIRWEWIKAVYLGRKVLCSMYS</sequence>
<evidence type="ECO:0000256" key="3">
    <source>
        <dbReference type="ARBA" id="ARBA00022475"/>
    </source>
</evidence>
<feature type="domain" description="Ionotropic glutamate receptor L-glutamate and glycine-binding" evidence="13">
    <location>
        <begin position="14"/>
        <end position="76"/>
    </location>
</feature>
<keyword evidence="4 12" id="KW-0812">Transmembrane</keyword>
<dbReference type="AlphaFoldDB" id="A0A9P0L739"/>
<evidence type="ECO:0000256" key="5">
    <source>
        <dbReference type="ARBA" id="ARBA00022989"/>
    </source>
</evidence>
<dbReference type="SUPFAM" id="SSF53850">
    <property type="entry name" value="Periplasmic binding protein-like II"/>
    <property type="match status" value="1"/>
</dbReference>
<dbReference type="GO" id="GO:0005886">
    <property type="term" value="C:plasma membrane"/>
    <property type="evidence" value="ECO:0007669"/>
    <property type="project" value="UniProtKB-SubCell"/>
</dbReference>
<keyword evidence="11" id="KW-0407">Ion channel</keyword>
<dbReference type="OrthoDB" id="6117597at2759"/>
<keyword evidence="7 12" id="KW-0472">Membrane</keyword>
<keyword evidence="15" id="KW-1185">Reference proteome</keyword>
<evidence type="ECO:0000256" key="10">
    <source>
        <dbReference type="ARBA" id="ARBA00023286"/>
    </source>
</evidence>
<evidence type="ECO:0000313" key="15">
    <source>
        <dbReference type="Proteomes" id="UP001152888"/>
    </source>
</evidence>
<evidence type="ECO:0000256" key="11">
    <source>
        <dbReference type="ARBA" id="ARBA00023303"/>
    </source>
</evidence>
<comment type="subcellular location">
    <subcellularLocation>
        <location evidence="1">Cell membrane</location>
        <topology evidence="1">Multi-pass membrane protein</topology>
    </subcellularLocation>
</comment>
<dbReference type="EMBL" id="CAKOFQ010007068">
    <property type="protein sequence ID" value="CAH1989641.1"/>
    <property type="molecule type" value="Genomic_DNA"/>
</dbReference>
<evidence type="ECO:0000256" key="1">
    <source>
        <dbReference type="ARBA" id="ARBA00004651"/>
    </source>
</evidence>
<keyword evidence="8" id="KW-0675">Receptor</keyword>
<proteinExistence type="predicted"/>